<dbReference type="Proteomes" id="UP000001064">
    <property type="component" value="Unassembled WGS sequence"/>
</dbReference>
<dbReference type="InParanoid" id="F0ZUH4"/>
<protein>
    <recommendedName>
        <fullName evidence="3">Bacterial surface antigen (D15) domain-containing protein</fullName>
    </recommendedName>
</protein>
<accession>F0ZUH4</accession>
<dbReference type="STRING" id="5786.F0ZUH4"/>
<reference evidence="2" key="1">
    <citation type="journal article" date="2011" name="Genome Biol.">
        <title>Comparative genomics of the social amoebae Dictyostelium discoideum and Dictyostelium purpureum.</title>
        <authorList>
            <consortium name="US DOE Joint Genome Institute (JGI-PGF)"/>
            <person name="Sucgang R."/>
            <person name="Kuo A."/>
            <person name="Tian X."/>
            <person name="Salerno W."/>
            <person name="Parikh A."/>
            <person name="Feasley C.L."/>
            <person name="Dalin E."/>
            <person name="Tu H."/>
            <person name="Huang E."/>
            <person name="Barry K."/>
            <person name="Lindquist E."/>
            <person name="Shapiro H."/>
            <person name="Bruce D."/>
            <person name="Schmutz J."/>
            <person name="Salamov A."/>
            <person name="Fey P."/>
            <person name="Gaudet P."/>
            <person name="Anjard C."/>
            <person name="Babu M.M."/>
            <person name="Basu S."/>
            <person name="Bushmanova Y."/>
            <person name="van der Wel H."/>
            <person name="Katoh-Kurasawa M."/>
            <person name="Dinh C."/>
            <person name="Coutinho P.M."/>
            <person name="Saito T."/>
            <person name="Elias M."/>
            <person name="Schaap P."/>
            <person name="Kay R.R."/>
            <person name="Henrissat B."/>
            <person name="Eichinger L."/>
            <person name="Rivero F."/>
            <person name="Putnam N.H."/>
            <person name="West C.M."/>
            <person name="Loomis W.F."/>
            <person name="Chisholm R.L."/>
            <person name="Shaulsky G."/>
            <person name="Strassmann J.E."/>
            <person name="Queller D.C."/>
            <person name="Kuspa A."/>
            <person name="Grigoriev I.V."/>
        </authorList>
    </citation>
    <scope>NUCLEOTIDE SEQUENCE [LARGE SCALE GENOMIC DNA]</scope>
    <source>
        <strain evidence="2">QSDP1</strain>
    </source>
</reference>
<dbReference type="OrthoDB" id="22634at2759"/>
<feature type="non-terminal residue" evidence="1">
    <location>
        <position position="330"/>
    </location>
</feature>
<evidence type="ECO:0000313" key="1">
    <source>
        <dbReference type="EMBL" id="EGC32421.1"/>
    </source>
</evidence>
<dbReference type="RefSeq" id="XP_003291068.1">
    <property type="nucleotide sequence ID" value="XM_003291020.1"/>
</dbReference>
<evidence type="ECO:0000313" key="2">
    <source>
        <dbReference type="Proteomes" id="UP000001064"/>
    </source>
</evidence>
<dbReference type="KEGG" id="dpp:DICPUDRAFT_20820"/>
<dbReference type="Gene3D" id="2.40.160.50">
    <property type="entry name" value="membrane protein fhac: a member of the omp85/tpsb transporter family"/>
    <property type="match status" value="1"/>
</dbReference>
<name>F0ZUH4_DICPU</name>
<dbReference type="VEuPathDB" id="AmoebaDB:DICPUDRAFT_20820"/>
<feature type="non-terminal residue" evidence="1">
    <location>
        <position position="1"/>
    </location>
</feature>
<dbReference type="GeneID" id="10508991"/>
<gene>
    <name evidence="1" type="ORF">DICPUDRAFT_20820</name>
</gene>
<keyword evidence="2" id="KW-1185">Reference proteome</keyword>
<organism evidence="1 2">
    <name type="scientific">Dictyostelium purpureum</name>
    <name type="common">Slime mold</name>
    <dbReference type="NCBI Taxonomy" id="5786"/>
    <lineage>
        <taxon>Eukaryota</taxon>
        <taxon>Amoebozoa</taxon>
        <taxon>Evosea</taxon>
        <taxon>Eumycetozoa</taxon>
        <taxon>Dictyostelia</taxon>
        <taxon>Dictyosteliales</taxon>
        <taxon>Dictyosteliaceae</taxon>
        <taxon>Dictyostelium</taxon>
    </lineage>
</organism>
<sequence>ELCIDSNVGGKDFSFSINPRTDQIKIDFFNPFIHRPKGEKFGIQMGPDGFLNNKKSLTYYQDRNGNVFSLSKSSESPFGNSNNSNSIFNIEETSLAYSYSLFNQTFSIISSDCSAIIGDRNNNKIHKAHTGNSYKTSIQNIYKIKDDESNSLFCRLHSEIAVPYLSSCSFLKSQLFFTKILKYRNNISLRIDGSIGNIFNFKSQSFIPLNERFFNGKNYGFPGFKKSSLSDNTNGAPYLGSTAYYTIRTTLSKKINHSLCGIFYFNLGNFNLSINNKDCSNRSIISNLNKNIRTSFGLGISFDMGDSLILVSMVKPINYFNKDKLNTFSL</sequence>
<dbReference type="AlphaFoldDB" id="F0ZUH4"/>
<dbReference type="EMBL" id="GL871194">
    <property type="protein sequence ID" value="EGC32421.1"/>
    <property type="molecule type" value="Genomic_DNA"/>
</dbReference>
<proteinExistence type="predicted"/>
<dbReference type="GO" id="GO:0016020">
    <property type="term" value="C:membrane"/>
    <property type="evidence" value="ECO:0000318"/>
    <property type="project" value="GO_Central"/>
</dbReference>
<evidence type="ECO:0008006" key="3">
    <source>
        <dbReference type="Google" id="ProtNLM"/>
    </source>
</evidence>